<name>A0A0N5AA98_9BILA</name>
<reference evidence="2" key="1">
    <citation type="submission" date="2017-02" db="UniProtKB">
        <authorList>
            <consortium name="WormBaseParasite"/>
        </authorList>
    </citation>
    <scope>IDENTIFICATION</scope>
</reference>
<accession>A0A0N5AA98</accession>
<proteinExistence type="predicted"/>
<sequence length="88" mass="9899">MWTSSCEWGYLCSDVCGGWSFSTVGIRNFLQLAMHSGVLKLIKSARFFSHGFKCLRLCGMRHLYAFAVGLKIGGKGDLLWNLLKFETT</sequence>
<evidence type="ECO:0000313" key="2">
    <source>
        <dbReference type="WBParaSite" id="SMUV_0000106501-mRNA-1"/>
    </source>
</evidence>
<evidence type="ECO:0000313" key="1">
    <source>
        <dbReference type="Proteomes" id="UP000046393"/>
    </source>
</evidence>
<dbReference type="WBParaSite" id="SMUV_0000106501-mRNA-1">
    <property type="protein sequence ID" value="SMUV_0000106501-mRNA-1"/>
    <property type="gene ID" value="SMUV_0000106501"/>
</dbReference>
<organism evidence="1 2">
    <name type="scientific">Syphacia muris</name>
    <dbReference type="NCBI Taxonomy" id="451379"/>
    <lineage>
        <taxon>Eukaryota</taxon>
        <taxon>Metazoa</taxon>
        <taxon>Ecdysozoa</taxon>
        <taxon>Nematoda</taxon>
        <taxon>Chromadorea</taxon>
        <taxon>Rhabditida</taxon>
        <taxon>Spirurina</taxon>
        <taxon>Oxyuridomorpha</taxon>
        <taxon>Oxyuroidea</taxon>
        <taxon>Oxyuridae</taxon>
        <taxon>Syphacia</taxon>
    </lineage>
</organism>
<protein>
    <submittedName>
        <fullName evidence="2">Ovule protein</fullName>
    </submittedName>
</protein>
<dbReference type="Proteomes" id="UP000046393">
    <property type="component" value="Unplaced"/>
</dbReference>
<dbReference type="AlphaFoldDB" id="A0A0N5AA98"/>
<keyword evidence="1" id="KW-1185">Reference proteome</keyword>